<dbReference type="Proteomes" id="UP001558652">
    <property type="component" value="Unassembled WGS sequence"/>
</dbReference>
<comment type="caution">
    <text evidence="7">The sequence shown here is derived from an EMBL/GenBank/DDBJ whole genome shotgun (WGS) entry which is preliminary data.</text>
</comment>
<keyword evidence="4" id="KW-0418">Kinase</keyword>
<evidence type="ECO:0000256" key="5">
    <source>
        <dbReference type="ARBA" id="ARBA00022840"/>
    </source>
</evidence>
<dbReference type="GO" id="GO:0004674">
    <property type="term" value="F:protein serine/threonine kinase activity"/>
    <property type="evidence" value="ECO:0007669"/>
    <property type="project" value="UniProtKB-KW"/>
</dbReference>
<accession>A0ABD0XZZ8</accession>
<reference evidence="7 8" key="1">
    <citation type="submission" date="2024-07" db="EMBL/GenBank/DDBJ databases">
        <title>Chromosome-level genome assembly of the water stick insect Ranatra chinensis (Heteroptera: Nepidae).</title>
        <authorList>
            <person name="Liu X."/>
        </authorList>
    </citation>
    <scope>NUCLEOTIDE SEQUENCE [LARGE SCALE GENOMIC DNA]</scope>
    <source>
        <strain evidence="7">Cailab_2021Rc</strain>
        <tissue evidence="7">Muscle</tissue>
    </source>
</reference>
<evidence type="ECO:0000256" key="1">
    <source>
        <dbReference type="ARBA" id="ARBA00022527"/>
    </source>
</evidence>
<dbReference type="EMBL" id="JBFDAA010000017">
    <property type="protein sequence ID" value="KAL1116796.1"/>
    <property type="molecule type" value="Genomic_DNA"/>
</dbReference>
<dbReference type="GO" id="GO:0005524">
    <property type="term" value="F:ATP binding"/>
    <property type="evidence" value="ECO:0007669"/>
    <property type="project" value="UniProtKB-KW"/>
</dbReference>
<evidence type="ECO:0000256" key="4">
    <source>
        <dbReference type="ARBA" id="ARBA00022777"/>
    </source>
</evidence>
<keyword evidence="5" id="KW-0067">ATP-binding</keyword>
<sequence length="111" mass="11998">MSSEERDAGSKSECDGGSGAECSRDSRVTGSSCRALKSAVSKLNRLDDFYCELIGTGFFSEVFKSESKLFIKIKETTLLKYVTVSPPLSYPPLGCNPLANAAYLVLCIARL</sequence>
<dbReference type="PANTHER" id="PTHR46485">
    <property type="entry name" value="LIM DOMAIN KINASE 1"/>
    <property type="match status" value="1"/>
</dbReference>
<evidence type="ECO:0000256" key="6">
    <source>
        <dbReference type="SAM" id="MobiDB-lite"/>
    </source>
</evidence>
<keyword evidence="2" id="KW-0808">Transferase</keyword>
<feature type="compositionally biased region" description="Basic and acidic residues" evidence="6">
    <location>
        <begin position="1"/>
        <end position="14"/>
    </location>
</feature>
<keyword evidence="3" id="KW-0547">Nucleotide-binding</keyword>
<dbReference type="AlphaFoldDB" id="A0ABD0XZZ8"/>
<evidence type="ECO:0000256" key="2">
    <source>
        <dbReference type="ARBA" id="ARBA00022679"/>
    </source>
</evidence>
<feature type="region of interest" description="Disordered" evidence="6">
    <location>
        <begin position="1"/>
        <end position="29"/>
    </location>
</feature>
<dbReference type="PANTHER" id="PTHR46485:SF5">
    <property type="entry name" value="CENTER DIVIDER, ISOFORM A"/>
    <property type="match status" value="1"/>
</dbReference>
<evidence type="ECO:0000313" key="7">
    <source>
        <dbReference type="EMBL" id="KAL1116796.1"/>
    </source>
</evidence>
<proteinExistence type="predicted"/>
<protein>
    <submittedName>
        <fullName evidence="7">Uncharacterized protein</fullName>
    </submittedName>
</protein>
<keyword evidence="8" id="KW-1185">Reference proteome</keyword>
<dbReference type="InterPro" id="IPR050940">
    <property type="entry name" value="Actin_reg-Ser/Thr_kinase"/>
</dbReference>
<keyword evidence="1" id="KW-0723">Serine/threonine-protein kinase</keyword>
<name>A0ABD0XZZ8_9HEMI</name>
<evidence type="ECO:0000313" key="8">
    <source>
        <dbReference type="Proteomes" id="UP001558652"/>
    </source>
</evidence>
<gene>
    <name evidence="7" type="ORF">AAG570_005266</name>
</gene>
<evidence type="ECO:0000256" key="3">
    <source>
        <dbReference type="ARBA" id="ARBA00022741"/>
    </source>
</evidence>
<organism evidence="7 8">
    <name type="scientific">Ranatra chinensis</name>
    <dbReference type="NCBI Taxonomy" id="642074"/>
    <lineage>
        <taxon>Eukaryota</taxon>
        <taxon>Metazoa</taxon>
        <taxon>Ecdysozoa</taxon>
        <taxon>Arthropoda</taxon>
        <taxon>Hexapoda</taxon>
        <taxon>Insecta</taxon>
        <taxon>Pterygota</taxon>
        <taxon>Neoptera</taxon>
        <taxon>Paraneoptera</taxon>
        <taxon>Hemiptera</taxon>
        <taxon>Heteroptera</taxon>
        <taxon>Panheteroptera</taxon>
        <taxon>Nepomorpha</taxon>
        <taxon>Nepidae</taxon>
        <taxon>Ranatrinae</taxon>
        <taxon>Ranatra</taxon>
    </lineage>
</organism>